<organism evidence="1 2">
    <name type="scientific">Magnetovibrio blakemorei</name>
    <dbReference type="NCBI Taxonomy" id="28181"/>
    <lineage>
        <taxon>Bacteria</taxon>
        <taxon>Pseudomonadati</taxon>
        <taxon>Pseudomonadota</taxon>
        <taxon>Alphaproteobacteria</taxon>
        <taxon>Rhodospirillales</taxon>
        <taxon>Magnetovibrionaceae</taxon>
        <taxon>Magnetovibrio</taxon>
    </lineage>
</organism>
<dbReference type="InterPro" id="IPR014858">
    <property type="entry name" value="BrxB"/>
</dbReference>
<sequence length="191" mass="22016">MNDNLTERLNVVLEKLISDDLINGRGLGNEIAFYIFDYPPEEELRIRDHIEFLLKQIPMHMPELRVIHVDLFDMVLDHMRSRNLLEPSYKLQRDKGDEALVKALKAPLKEDKLAQVFKEVARPDDHDLVLVSGIGGVYPMLRSHSLLNNLHAVMGLKPLVMFFPGRYDGQSLSLFGELSDNNYYRAFKLVP</sequence>
<keyword evidence="2" id="KW-1185">Reference proteome</keyword>
<protein>
    <submittedName>
        <fullName evidence="1">Cytoplasmic protein</fullName>
    </submittedName>
</protein>
<dbReference type="Pfam" id="PF08747">
    <property type="entry name" value="BrxB"/>
    <property type="match status" value="1"/>
</dbReference>
<gene>
    <name evidence="1" type="ORF">BEN30_16175</name>
</gene>
<reference evidence="2" key="1">
    <citation type="submission" date="2016-07" db="EMBL/GenBank/DDBJ databases">
        <authorList>
            <person name="Florea S."/>
            <person name="Webb J.S."/>
            <person name="Jaromczyk J."/>
            <person name="Schardl C.L."/>
        </authorList>
    </citation>
    <scope>NUCLEOTIDE SEQUENCE [LARGE SCALE GENOMIC DNA]</scope>
    <source>
        <strain evidence="2">MV-1</strain>
    </source>
</reference>
<name>A0A1E5Q474_9PROT</name>
<dbReference type="OrthoDB" id="1093513at2"/>
<comment type="caution">
    <text evidence="1">The sequence shown here is derived from an EMBL/GenBank/DDBJ whole genome shotgun (WGS) entry which is preliminary data.</text>
</comment>
<dbReference type="RefSeq" id="WP_069959208.1">
    <property type="nucleotide sequence ID" value="NZ_MCGG01000068.1"/>
</dbReference>
<accession>A0A1E5Q474</accession>
<evidence type="ECO:0000313" key="1">
    <source>
        <dbReference type="EMBL" id="OEJ64564.1"/>
    </source>
</evidence>
<dbReference type="Proteomes" id="UP000095347">
    <property type="component" value="Unassembled WGS sequence"/>
</dbReference>
<dbReference type="EMBL" id="MCGG01000068">
    <property type="protein sequence ID" value="OEJ64564.1"/>
    <property type="molecule type" value="Genomic_DNA"/>
</dbReference>
<dbReference type="AlphaFoldDB" id="A0A1E5Q474"/>
<proteinExistence type="predicted"/>
<evidence type="ECO:0000313" key="2">
    <source>
        <dbReference type="Proteomes" id="UP000095347"/>
    </source>
</evidence>
<dbReference type="STRING" id="28181.BEN30_16175"/>